<evidence type="ECO:0008006" key="2">
    <source>
        <dbReference type="Google" id="ProtNLM"/>
    </source>
</evidence>
<evidence type="ECO:0000313" key="1">
    <source>
        <dbReference type="EMBL" id="KUG24088.1"/>
    </source>
</evidence>
<organism evidence="1">
    <name type="scientific">hydrocarbon metagenome</name>
    <dbReference type="NCBI Taxonomy" id="938273"/>
    <lineage>
        <taxon>unclassified sequences</taxon>
        <taxon>metagenomes</taxon>
        <taxon>ecological metagenomes</taxon>
    </lineage>
</organism>
<comment type="caution">
    <text evidence="1">The sequence shown here is derived from an EMBL/GenBank/DDBJ whole genome shotgun (WGS) entry which is preliminary data.</text>
</comment>
<dbReference type="InterPro" id="IPR038180">
    <property type="entry name" value="FlgT_N_sf"/>
</dbReference>
<accession>A0A0W8FT42</accession>
<proteinExistence type="predicted"/>
<name>A0A0W8FT42_9ZZZZ</name>
<dbReference type="EMBL" id="LNQE01000863">
    <property type="protein sequence ID" value="KUG24088.1"/>
    <property type="molecule type" value="Genomic_DNA"/>
</dbReference>
<dbReference type="Gene3D" id="3.30.1660.40">
    <property type="entry name" value="FlgT, N-terminal domain"/>
    <property type="match status" value="1"/>
</dbReference>
<gene>
    <name evidence="1" type="ORF">ASZ90_006093</name>
</gene>
<protein>
    <recommendedName>
        <fullName evidence="2">Flagellar assembly protein T N-terminal domain-containing protein</fullName>
    </recommendedName>
</protein>
<dbReference type="AlphaFoldDB" id="A0A0W8FT42"/>
<reference evidence="1" key="1">
    <citation type="journal article" date="2015" name="Proc. Natl. Acad. Sci. U.S.A.">
        <title>Networks of energetic and metabolic interactions define dynamics in microbial communities.</title>
        <authorList>
            <person name="Embree M."/>
            <person name="Liu J.K."/>
            <person name="Al-Bassam M.M."/>
            <person name="Zengler K."/>
        </authorList>
    </citation>
    <scope>NUCLEOTIDE SEQUENCE</scope>
</reference>
<sequence length="376" mass="41900">MKKYYFFICISVIFLWPASNVMCQEKCVNIKADSAIINGDIPSAKLNAIARAKWSAIEEVTDMEITLRSFVQNFTLLENMIKTKTSEAVKNYKVLNEINNEGSVIVKVRVCVSPAGAREALYQLGLNNSIAVYIPVRKPGRNGKEFQETNHLSESLIDILSEQNYTVVDVAPTQVIDTMEVKKAILSGSTPKLRNIIYKFLSNLIIAGKVDYTISTKNGENTGHNSSMSLNNVTAQLTYQIIAKNNKNGNMEIIATGTEEAKGVATDVEDASSEAMEELAQNVAPAILDKISQYIKDNTKKITVRVNDVNDIEAVKEIKEILQSITWVSEVEEKQMGDFLISYPENIIYLVNSIEQESDLKVLNFSTSSINLEYQN</sequence>